<proteinExistence type="inferred from homology"/>
<dbReference type="Pfam" id="PF04945">
    <property type="entry name" value="YHS"/>
    <property type="match status" value="1"/>
</dbReference>
<name>A0A6G8QDB2_9ACTN</name>
<evidence type="ECO:0000313" key="9">
    <source>
        <dbReference type="Proteomes" id="UP000501452"/>
    </source>
</evidence>
<keyword evidence="6" id="KW-0119">Carbohydrate metabolism</keyword>
<accession>A0A6G8QDB2</accession>
<evidence type="ECO:0000256" key="1">
    <source>
        <dbReference type="ARBA" id="ARBA00009481"/>
    </source>
</evidence>
<dbReference type="GO" id="GO:0016491">
    <property type="term" value="F:oxidoreductase activity"/>
    <property type="evidence" value="ECO:0007669"/>
    <property type="project" value="InterPro"/>
</dbReference>
<evidence type="ECO:0000313" key="8">
    <source>
        <dbReference type="EMBL" id="QIN84469.1"/>
    </source>
</evidence>
<dbReference type="InterPro" id="IPR011017">
    <property type="entry name" value="TRASH_dom"/>
</dbReference>
<reference evidence="8 9" key="1">
    <citation type="submission" date="2019-10" db="EMBL/GenBank/DDBJ databases">
        <title>Rubrobacter sp nov SCSIO 52090 isolated from a deep-sea sediment in the South China Sea.</title>
        <authorList>
            <person name="Chen R.W."/>
        </authorList>
    </citation>
    <scope>NUCLEOTIDE SEQUENCE [LARGE SCALE GENOMIC DNA]</scope>
    <source>
        <strain evidence="8 9">SCSIO 52909</strain>
    </source>
</reference>
<evidence type="ECO:0000256" key="5">
    <source>
        <dbReference type="ARBA" id="ARBA00022679"/>
    </source>
</evidence>
<dbReference type="GO" id="GO:0016757">
    <property type="term" value="F:glycosyltransferase activity"/>
    <property type="evidence" value="ECO:0007669"/>
    <property type="project" value="UniProtKB-KW"/>
</dbReference>
<dbReference type="PANTHER" id="PTHR47779">
    <property type="entry name" value="SYNTHASE (CCG-9), PUTATIVE (AFU_ORTHOLOGUE AFUA_3G12100)-RELATED"/>
    <property type="match status" value="1"/>
</dbReference>
<dbReference type="InterPro" id="IPR049438">
    <property type="entry name" value="TreT_GT1"/>
</dbReference>
<dbReference type="Proteomes" id="UP000501452">
    <property type="component" value="Chromosome"/>
</dbReference>
<dbReference type="Gene3D" id="3.40.50.2000">
    <property type="entry name" value="Glycogen Phosphorylase B"/>
    <property type="match status" value="2"/>
</dbReference>
<dbReference type="InterPro" id="IPR012348">
    <property type="entry name" value="RNR-like"/>
</dbReference>
<dbReference type="InterPro" id="IPR007029">
    <property type="entry name" value="YHS_dom"/>
</dbReference>
<evidence type="ECO:0000256" key="4">
    <source>
        <dbReference type="ARBA" id="ARBA00022676"/>
    </source>
</evidence>
<gene>
    <name evidence="8" type="ORF">GBA63_18845</name>
</gene>
<dbReference type="Pfam" id="PF00534">
    <property type="entry name" value="Glycos_transf_1"/>
    <property type="match status" value="1"/>
</dbReference>
<dbReference type="InterPro" id="IPR052078">
    <property type="entry name" value="Trehalose_Metab_GTase"/>
</dbReference>
<dbReference type="SUPFAM" id="SSF53756">
    <property type="entry name" value="UDP-Glycosyltransferase/glycogen phosphorylase"/>
    <property type="match status" value="1"/>
</dbReference>
<dbReference type="InterPro" id="IPR009078">
    <property type="entry name" value="Ferritin-like_SF"/>
</dbReference>
<dbReference type="EMBL" id="CP045119">
    <property type="protein sequence ID" value="QIN84469.1"/>
    <property type="molecule type" value="Genomic_DNA"/>
</dbReference>
<dbReference type="Pfam" id="PF21269">
    <property type="entry name" value="TreT_GT1"/>
    <property type="match status" value="1"/>
</dbReference>
<keyword evidence="4" id="KW-0328">Glycosyltransferase</keyword>
<evidence type="ECO:0000256" key="2">
    <source>
        <dbReference type="ARBA" id="ARBA00011738"/>
    </source>
</evidence>
<keyword evidence="5 8" id="KW-0808">Transferase</keyword>
<keyword evidence="3" id="KW-0313">Glucose metabolism</keyword>
<feature type="domain" description="TRASH" evidence="7">
    <location>
        <begin position="430"/>
        <end position="467"/>
    </location>
</feature>
<evidence type="ECO:0000259" key="7">
    <source>
        <dbReference type="SMART" id="SM00746"/>
    </source>
</evidence>
<evidence type="ECO:0000256" key="3">
    <source>
        <dbReference type="ARBA" id="ARBA00022526"/>
    </source>
</evidence>
<dbReference type="GO" id="GO:0006006">
    <property type="term" value="P:glucose metabolic process"/>
    <property type="evidence" value="ECO:0007669"/>
    <property type="project" value="UniProtKB-KW"/>
</dbReference>
<dbReference type="AlphaFoldDB" id="A0A6G8QDB2"/>
<dbReference type="SUPFAM" id="SSF47240">
    <property type="entry name" value="Ferritin-like"/>
    <property type="match status" value="1"/>
</dbReference>
<dbReference type="SMART" id="SM00746">
    <property type="entry name" value="TRASH"/>
    <property type="match status" value="1"/>
</dbReference>
<sequence length="477" mass="52592">MLETVDVGRQYVNLYESSAGAEAVAQLRELAEPLRGARVLHLNATPYGGGVAEILRSEIPLLRDLGIVADWRLITGDEPFFSVTKAMHNGLQGAERELTPAERETYLTYSARNASLLEEEYDLIVVHDPQPLALLKLRGKGSSRWVWRCHIDTAEPNPQVWGFLRQYLEGYDAAVFTLGSFAPPDVPVGRVEIVPPAIDPESPKNMRLDRRTAQNVLAWIGVDTARPLVTQVSRFDPWKDPLGVMEAYRLVREEVPDLQLALVGSMALDDPEGWEIYRRIQAASKSDLHIHLFTNLTGVGNVEVNAFQRLSDVVIQKSIREGFGLVVSEALWKETPVVAGRAGGIPLQMQGGAGGFLVDSVEECAAKTLRLLKDPEEGAELAGMGRELVRGRFLLTRLIADELRLYGALLGARQPDVAVAQAGLGREDRDPVCGMLLGPTPAFGYEYRGHRYDFCSESCRGQFEASPEYFLRAVAGS</sequence>
<evidence type="ECO:0000256" key="6">
    <source>
        <dbReference type="ARBA" id="ARBA00023277"/>
    </source>
</evidence>
<dbReference type="KEGG" id="rub:GBA63_18845"/>
<dbReference type="RefSeq" id="WP_166178685.1">
    <property type="nucleotide sequence ID" value="NZ_CP045119.1"/>
</dbReference>
<comment type="similarity">
    <text evidence="1">Belongs to the glycosyltransferase group 1 family. Glycosyltransferase 4 subfamily.</text>
</comment>
<dbReference type="Gene3D" id="1.10.620.20">
    <property type="entry name" value="Ribonucleotide Reductase, subunit A"/>
    <property type="match status" value="1"/>
</dbReference>
<organism evidence="8 9">
    <name type="scientific">Rubrobacter tropicus</name>
    <dbReference type="NCBI Taxonomy" id="2653851"/>
    <lineage>
        <taxon>Bacteria</taxon>
        <taxon>Bacillati</taxon>
        <taxon>Actinomycetota</taxon>
        <taxon>Rubrobacteria</taxon>
        <taxon>Rubrobacterales</taxon>
        <taxon>Rubrobacteraceae</taxon>
        <taxon>Rubrobacter</taxon>
    </lineage>
</organism>
<keyword evidence="9" id="KW-1185">Reference proteome</keyword>
<dbReference type="PANTHER" id="PTHR47779:SF1">
    <property type="entry name" value="SYNTHASE (CCG-9), PUTATIVE (AFU_ORTHOLOGUE AFUA_3G12100)-RELATED"/>
    <property type="match status" value="1"/>
</dbReference>
<dbReference type="InterPro" id="IPR001296">
    <property type="entry name" value="Glyco_trans_1"/>
</dbReference>
<protein>
    <submittedName>
        <fullName evidence="8">Glycosyltransferase</fullName>
    </submittedName>
</protein>
<comment type="subunit">
    <text evidence="2">Homodimer.</text>
</comment>